<keyword evidence="6 7" id="KW-0472">Membrane</keyword>
<sequence length="394" mass="43411">MARDRPDVVQLPQPRKRKNPRQLLARLCAQRGRFEREHAAPRLPVAPNRSVRRRKGVAVKARFFHYGKLLISSFILFIAVITVLFFLLEIAPGDAVQSLVGDVPLSQEFREQIIAAYGLDRPVWERYVSYLGNVLTGNLGYSFGTNNEPVLDLILSRAGNTLAIAIPSFVLSTIGGIVLGSIAARTRKRWLDGGISGTAVGLFSLPNFWFGILLILTFSIGLGWFPSQGKSPFGQPGISWEYTVLPIITMATTELAYKTRIMRSSMIESLGQDFIDTARSKGLSSSRVLWQHAMPNALLPMVTISGYSLGFVLAGSVLVEQVFGWPGMGLLFIDAINAKNNMVVLGVVIVLTIAIILINIFTDIIYGLVDPRLRARFSPKQQSTLKPEAAEVQL</sequence>
<dbReference type="PANTHER" id="PTHR43163">
    <property type="entry name" value="DIPEPTIDE TRANSPORT SYSTEM PERMEASE PROTEIN DPPB-RELATED"/>
    <property type="match status" value="1"/>
</dbReference>
<keyword evidence="10" id="KW-1185">Reference proteome</keyword>
<dbReference type="PANTHER" id="PTHR43163:SF6">
    <property type="entry name" value="DIPEPTIDE TRANSPORT SYSTEM PERMEASE PROTEIN DPPB-RELATED"/>
    <property type="match status" value="1"/>
</dbReference>
<keyword evidence="5 7" id="KW-1133">Transmembrane helix</keyword>
<dbReference type="Pfam" id="PF19300">
    <property type="entry name" value="BPD_transp_1_N"/>
    <property type="match status" value="1"/>
</dbReference>
<dbReference type="Proteomes" id="UP000431744">
    <property type="component" value="Unassembled WGS sequence"/>
</dbReference>
<evidence type="ECO:0000256" key="2">
    <source>
        <dbReference type="ARBA" id="ARBA00022448"/>
    </source>
</evidence>
<reference evidence="9 10" key="1">
    <citation type="submission" date="2019-09" db="EMBL/GenBank/DDBJ databases">
        <title>Phylogeny of genus Pseudoclavibacter and closely related genus.</title>
        <authorList>
            <person name="Li Y."/>
        </authorList>
    </citation>
    <scope>NUCLEOTIDE SEQUENCE [LARGE SCALE GENOMIC DNA]</scope>
    <source>
        <strain evidence="9 10">EGI 60007</strain>
    </source>
</reference>
<evidence type="ECO:0000256" key="3">
    <source>
        <dbReference type="ARBA" id="ARBA00022475"/>
    </source>
</evidence>
<accession>A0A6H9WQK0</accession>
<dbReference type="EMBL" id="WBJY01000002">
    <property type="protein sequence ID" value="KAB1648325.1"/>
    <property type="molecule type" value="Genomic_DNA"/>
</dbReference>
<evidence type="ECO:0000313" key="10">
    <source>
        <dbReference type="Proteomes" id="UP000431744"/>
    </source>
</evidence>
<protein>
    <submittedName>
        <fullName evidence="9">ABC transporter permease</fullName>
    </submittedName>
</protein>
<name>A0A6H9WQK0_9MICO</name>
<feature type="domain" description="ABC transmembrane type-1" evidence="8">
    <location>
        <begin position="158"/>
        <end position="366"/>
    </location>
</feature>
<evidence type="ECO:0000256" key="4">
    <source>
        <dbReference type="ARBA" id="ARBA00022692"/>
    </source>
</evidence>
<evidence type="ECO:0000259" key="8">
    <source>
        <dbReference type="PROSITE" id="PS50928"/>
    </source>
</evidence>
<comment type="similarity">
    <text evidence="7">Belongs to the binding-protein-dependent transport system permease family.</text>
</comment>
<feature type="transmembrane region" description="Helical" evidence="7">
    <location>
        <begin position="205"/>
        <end position="225"/>
    </location>
</feature>
<keyword evidence="2 7" id="KW-0813">Transport</keyword>
<keyword evidence="3" id="KW-1003">Cell membrane</keyword>
<feature type="transmembrane region" description="Helical" evidence="7">
    <location>
        <begin position="162"/>
        <end position="184"/>
    </location>
</feature>
<dbReference type="Pfam" id="PF00528">
    <property type="entry name" value="BPD_transp_1"/>
    <property type="match status" value="1"/>
</dbReference>
<comment type="subcellular location">
    <subcellularLocation>
        <location evidence="1 7">Cell membrane</location>
        <topology evidence="1 7">Multi-pass membrane protein</topology>
    </subcellularLocation>
</comment>
<feature type="transmembrane region" description="Helical" evidence="7">
    <location>
        <begin position="343"/>
        <end position="369"/>
    </location>
</feature>
<dbReference type="AlphaFoldDB" id="A0A6H9WQK0"/>
<dbReference type="InterPro" id="IPR045621">
    <property type="entry name" value="BPD_transp_1_N"/>
</dbReference>
<dbReference type="Gene3D" id="1.10.3720.10">
    <property type="entry name" value="MetI-like"/>
    <property type="match status" value="1"/>
</dbReference>
<evidence type="ECO:0000256" key="7">
    <source>
        <dbReference type="RuleBase" id="RU363032"/>
    </source>
</evidence>
<evidence type="ECO:0000256" key="6">
    <source>
        <dbReference type="ARBA" id="ARBA00023136"/>
    </source>
</evidence>
<comment type="caution">
    <text evidence="9">The sequence shown here is derived from an EMBL/GenBank/DDBJ whole genome shotgun (WGS) entry which is preliminary data.</text>
</comment>
<dbReference type="InterPro" id="IPR000515">
    <property type="entry name" value="MetI-like"/>
</dbReference>
<dbReference type="CDD" id="cd06261">
    <property type="entry name" value="TM_PBP2"/>
    <property type="match status" value="1"/>
</dbReference>
<dbReference type="GO" id="GO:0055085">
    <property type="term" value="P:transmembrane transport"/>
    <property type="evidence" value="ECO:0007669"/>
    <property type="project" value="InterPro"/>
</dbReference>
<gene>
    <name evidence="9" type="ORF">F8O04_11545</name>
</gene>
<dbReference type="SUPFAM" id="SSF161098">
    <property type="entry name" value="MetI-like"/>
    <property type="match status" value="1"/>
</dbReference>
<dbReference type="OrthoDB" id="9778910at2"/>
<proteinExistence type="inferred from homology"/>
<feature type="transmembrane region" description="Helical" evidence="7">
    <location>
        <begin position="69"/>
        <end position="88"/>
    </location>
</feature>
<feature type="transmembrane region" description="Helical" evidence="7">
    <location>
        <begin position="237"/>
        <end position="257"/>
    </location>
</feature>
<evidence type="ECO:0000256" key="5">
    <source>
        <dbReference type="ARBA" id="ARBA00022989"/>
    </source>
</evidence>
<dbReference type="GO" id="GO:0005886">
    <property type="term" value="C:plasma membrane"/>
    <property type="evidence" value="ECO:0007669"/>
    <property type="project" value="UniProtKB-SubCell"/>
</dbReference>
<keyword evidence="4 7" id="KW-0812">Transmembrane</keyword>
<evidence type="ECO:0000313" key="9">
    <source>
        <dbReference type="EMBL" id="KAB1648325.1"/>
    </source>
</evidence>
<organism evidence="9 10">
    <name type="scientific">Pseudoclavibacter endophyticus</name>
    <dbReference type="NCBI Taxonomy" id="1778590"/>
    <lineage>
        <taxon>Bacteria</taxon>
        <taxon>Bacillati</taxon>
        <taxon>Actinomycetota</taxon>
        <taxon>Actinomycetes</taxon>
        <taxon>Micrococcales</taxon>
        <taxon>Microbacteriaceae</taxon>
        <taxon>Pseudoclavibacter</taxon>
    </lineage>
</organism>
<dbReference type="PROSITE" id="PS50928">
    <property type="entry name" value="ABC_TM1"/>
    <property type="match status" value="1"/>
</dbReference>
<feature type="transmembrane region" description="Helical" evidence="7">
    <location>
        <begin position="297"/>
        <end position="323"/>
    </location>
</feature>
<dbReference type="InterPro" id="IPR035906">
    <property type="entry name" value="MetI-like_sf"/>
</dbReference>
<evidence type="ECO:0000256" key="1">
    <source>
        <dbReference type="ARBA" id="ARBA00004651"/>
    </source>
</evidence>